<evidence type="ECO:0000313" key="1">
    <source>
        <dbReference type="EMBL" id="MCI05611.1"/>
    </source>
</evidence>
<reference evidence="1 2" key="1">
    <citation type="journal article" date="2018" name="Front. Plant Sci.">
        <title>Red Clover (Trifolium pratense) and Zigzag Clover (T. medium) - A Picture of Genomic Similarities and Differences.</title>
        <authorList>
            <person name="Dluhosova J."/>
            <person name="Istvanek J."/>
            <person name="Nedelnik J."/>
            <person name="Repkova J."/>
        </authorList>
    </citation>
    <scope>NUCLEOTIDE SEQUENCE [LARGE SCALE GENOMIC DNA]</scope>
    <source>
        <strain evidence="2">cv. 10/8</strain>
        <tissue evidence="1">Leaf</tissue>
    </source>
</reference>
<protein>
    <submittedName>
        <fullName evidence="1">Uncharacterized protein</fullName>
    </submittedName>
</protein>
<name>A0A392P0P2_9FABA</name>
<organism evidence="1 2">
    <name type="scientific">Trifolium medium</name>
    <dbReference type="NCBI Taxonomy" id="97028"/>
    <lineage>
        <taxon>Eukaryota</taxon>
        <taxon>Viridiplantae</taxon>
        <taxon>Streptophyta</taxon>
        <taxon>Embryophyta</taxon>
        <taxon>Tracheophyta</taxon>
        <taxon>Spermatophyta</taxon>
        <taxon>Magnoliopsida</taxon>
        <taxon>eudicotyledons</taxon>
        <taxon>Gunneridae</taxon>
        <taxon>Pentapetalae</taxon>
        <taxon>rosids</taxon>
        <taxon>fabids</taxon>
        <taxon>Fabales</taxon>
        <taxon>Fabaceae</taxon>
        <taxon>Papilionoideae</taxon>
        <taxon>50 kb inversion clade</taxon>
        <taxon>NPAAA clade</taxon>
        <taxon>Hologalegina</taxon>
        <taxon>IRL clade</taxon>
        <taxon>Trifolieae</taxon>
        <taxon>Trifolium</taxon>
    </lineage>
</organism>
<evidence type="ECO:0000313" key="2">
    <source>
        <dbReference type="Proteomes" id="UP000265520"/>
    </source>
</evidence>
<sequence>MSHSNLDLYLKLIWTWASEHFLHVPPLSPWSFVSNAWILTPGRNILPLIYHLNVNHFNVGRYGRPASLTVGHENAILGLRPIWAEFGAEEEDLLGD</sequence>
<dbReference type="Proteomes" id="UP000265520">
    <property type="component" value="Unassembled WGS sequence"/>
</dbReference>
<dbReference type="AlphaFoldDB" id="A0A392P0P2"/>
<keyword evidence="2" id="KW-1185">Reference proteome</keyword>
<dbReference type="EMBL" id="LXQA010059173">
    <property type="protein sequence ID" value="MCI05611.1"/>
    <property type="molecule type" value="Genomic_DNA"/>
</dbReference>
<accession>A0A392P0P2</accession>
<proteinExistence type="predicted"/>
<comment type="caution">
    <text evidence="1">The sequence shown here is derived from an EMBL/GenBank/DDBJ whole genome shotgun (WGS) entry which is preliminary data.</text>
</comment>